<dbReference type="CDD" id="cd01189">
    <property type="entry name" value="INT_ICEBs1_C_like"/>
    <property type="match status" value="1"/>
</dbReference>
<dbReference type="AlphaFoldDB" id="A0A9X0U5F5"/>
<dbReference type="Proteomes" id="UP000535182">
    <property type="component" value="Unassembled WGS sequence"/>
</dbReference>
<organism evidence="7 8">
    <name type="scientific">Tunturiibacter gelidiferens</name>
    <dbReference type="NCBI Taxonomy" id="3069689"/>
    <lineage>
        <taxon>Bacteria</taxon>
        <taxon>Pseudomonadati</taxon>
        <taxon>Acidobacteriota</taxon>
        <taxon>Terriglobia</taxon>
        <taxon>Terriglobales</taxon>
        <taxon>Acidobacteriaceae</taxon>
        <taxon>Tunturiibacter</taxon>
    </lineage>
</organism>
<dbReference type="InterPro" id="IPR011010">
    <property type="entry name" value="DNA_brk_join_enz"/>
</dbReference>
<reference evidence="7 8" key="1">
    <citation type="submission" date="2020-08" db="EMBL/GenBank/DDBJ databases">
        <title>Genomic Encyclopedia of Type Strains, Phase IV (KMG-V): Genome sequencing to study the core and pangenomes of soil and plant-associated prokaryotes.</title>
        <authorList>
            <person name="Whitman W."/>
        </authorList>
    </citation>
    <scope>NUCLEOTIDE SEQUENCE [LARGE SCALE GENOMIC DNA]</scope>
    <source>
        <strain evidence="7 8">X5P2</strain>
    </source>
</reference>
<dbReference type="Gene3D" id="1.10.443.10">
    <property type="entry name" value="Intergrase catalytic core"/>
    <property type="match status" value="1"/>
</dbReference>
<dbReference type="InterPro" id="IPR002104">
    <property type="entry name" value="Integrase_catalytic"/>
</dbReference>
<dbReference type="Gene3D" id="1.10.150.130">
    <property type="match status" value="1"/>
</dbReference>
<evidence type="ECO:0000256" key="2">
    <source>
        <dbReference type="ARBA" id="ARBA00023125"/>
    </source>
</evidence>
<protein>
    <submittedName>
        <fullName evidence="7">Integrase</fullName>
    </submittedName>
</protein>
<dbReference type="Pfam" id="PF00589">
    <property type="entry name" value="Phage_integrase"/>
    <property type="match status" value="1"/>
</dbReference>
<dbReference type="PANTHER" id="PTHR30349">
    <property type="entry name" value="PHAGE INTEGRASE-RELATED"/>
    <property type="match status" value="1"/>
</dbReference>
<evidence type="ECO:0000256" key="4">
    <source>
        <dbReference type="PROSITE-ProRule" id="PRU01248"/>
    </source>
</evidence>
<dbReference type="EMBL" id="JACHEB010000008">
    <property type="protein sequence ID" value="MBB5329995.1"/>
    <property type="molecule type" value="Genomic_DNA"/>
</dbReference>
<evidence type="ECO:0000256" key="3">
    <source>
        <dbReference type="ARBA" id="ARBA00023172"/>
    </source>
</evidence>
<dbReference type="Pfam" id="PF14659">
    <property type="entry name" value="Phage_int_SAM_3"/>
    <property type="match status" value="1"/>
</dbReference>
<dbReference type="SUPFAM" id="SSF56349">
    <property type="entry name" value="DNA breaking-rejoining enzymes"/>
    <property type="match status" value="1"/>
</dbReference>
<keyword evidence="8" id="KW-1185">Reference proteome</keyword>
<evidence type="ECO:0000313" key="7">
    <source>
        <dbReference type="EMBL" id="MBB5329995.1"/>
    </source>
</evidence>
<sequence>MSKRRGNREGSIRKRADGKGWIGAVMLGHDPSGKAIRVFFKRQRRDEVVEAIKDAVKNISLGTSSNSKRLTVSQHIARWLDVQVKPNKSPNSYRGYEQTSRMYIVPMLGAMQLDQLNVPTIQEWMKKMSELSPTKRHAQSGHGREKPTIERLSPTSIKRAHATLRTALSTAVKWGLISTNPARGATPPKQIKYDASPLTAQEAIDYMKTRVGDRYEATAVLALGVGLRKGEVIALKWDENVTWLNEEHTAAQLNVTQSRSRVKGEGVKLLDVKTKSSRRKIALPSFCVAALERRRVIQEQERLNAGKKWQDTGFVFTSRDGAAVAPERINTDHDEALRVAKIRHVRFHDLRHTAATLLHANGVNLSMIQEMLGHSSAQITAEFYAHVVAGQRNEASNVMQRLLGAESPTVVPTVAPRASTTVH</sequence>
<keyword evidence="1" id="KW-0229">DNA integration</keyword>
<dbReference type="PANTHER" id="PTHR30349:SF91">
    <property type="entry name" value="INTA PROTEIN"/>
    <property type="match status" value="1"/>
</dbReference>
<evidence type="ECO:0000259" key="5">
    <source>
        <dbReference type="PROSITE" id="PS51898"/>
    </source>
</evidence>
<evidence type="ECO:0000256" key="1">
    <source>
        <dbReference type="ARBA" id="ARBA00022908"/>
    </source>
</evidence>
<keyword evidence="2 4" id="KW-0238">DNA-binding</keyword>
<feature type="domain" description="Core-binding (CB)" evidence="6">
    <location>
        <begin position="70"/>
        <end position="172"/>
    </location>
</feature>
<dbReference type="InterPro" id="IPR013762">
    <property type="entry name" value="Integrase-like_cat_sf"/>
</dbReference>
<gene>
    <name evidence="7" type="ORF">HDF14_003624</name>
</gene>
<evidence type="ECO:0000313" key="8">
    <source>
        <dbReference type="Proteomes" id="UP000535182"/>
    </source>
</evidence>
<proteinExistence type="predicted"/>
<comment type="caution">
    <text evidence="7">The sequence shown here is derived from an EMBL/GenBank/DDBJ whole genome shotgun (WGS) entry which is preliminary data.</text>
</comment>
<dbReference type="InterPro" id="IPR010998">
    <property type="entry name" value="Integrase_recombinase_N"/>
</dbReference>
<feature type="domain" description="Tyr recombinase" evidence="5">
    <location>
        <begin position="193"/>
        <end position="398"/>
    </location>
</feature>
<name>A0A9X0U5F5_9BACT</name>
<dbReference type="InterPro" id="IPR004107">
    <property type="entry name" value="Integrase_SAM-like_N"/>
</dbReference>
<dbReference type="RefSeq" id="WP_183978990.1">
    <property type="nucleotide sequence ID" value="NZ_JACHEB010000008.1"/>
</dbReference>
<dbReference type="InterPro" id="IPR044068">
    <property type="entry name" value="CB"/>
</dbReference>
<dbReference type="GO" id="GO:0015074">
    <property type="term" value="P:DNA integration"/>
    <property type="evidence" value="ECO:0007669"/>
    <property type="project" value="UniProtKB-KW"/>
</dbReference>
<keyword evidence="3" id="KW-0233">DNA recombination</keyword>
<dbReference type="PROSITE" id="PS51898">
    <property type="entry name" value="TYR_RECOMBINASE"/>
    <property type="match status" value="1"/>
</dbReference>
<dbReference type="GO" id="GO:0003677">
    <property type="term" value="F:DNA binding"/>
    <property type="evidence" value="ECO:0007669"/>
    <property type="project" value="UniProtKB-UniRule"/>
</dbReference>
<dbReference type="PROSITE" id="PS51900">
    <property type="entry name" value="CB"/>
    <property type="match status" value="1"/>
</dbReference>
<dbReference type="GO" id="GO:0006310">
    <property type="term" value="P:DNA recombination"/>
    <property type="evidence" value="ECO:0007669"/>
    <property type="project" value="UniProtKB-KW"/>
</dbReference>
<evidence type="ECO:0000259" key="6">
    <source>
        <dbReference type="PROSITE" id="PS51900"/>
    </source>
</evidence>
<dbReference type="InterPro" id="IPR050090">
    <property type="entry name" value="Tyrosine_recombinase_XerCD"/>
</dbReference>
<accession>A0A9X0U5F5</accession>